<sequence length="270" mass="31042">MNKIVLIFGVLFIVIAGCLIGTSLSHLEDEDVIVMDENAETVEMEQPSNTEFSEVSTDAVETSEDDAMFVAVDALKSPNNEIQQYISSQVQIDETHIRMTADKMGEVYLSGKAESVSAFRYGRFSFCINTMKGVGLFPAIWMLPSDTNSDYPEVDIYELIGNEPNIFYGVLHYMEESEKSRDFFRHTFPVDKIPETYRITFEWTPEEMIWYLEDEVVYTIRENVPDEPMYFIFNLAVGGDWPGSPDAYTEFPAMFEVKILEFEPQEIYSR</sequence>
<evidence type="ECO:0000259" key="2">
    <source>
        <dbReference type="PROSITE" id="PS51762"/>
    </source>
</evidence>
<gene>
    <name evidence="3" type="ORF">QJ036_06630</name>
</gene>
<comment type="similarity">
    <text evidence="1">Belongs to the glycosyl hydrolase 16 family.</text>
</comment>
<comment type="caution">
    <text evidence="3">The sequence shown here is derived from an EMBL/GenBank/DDBJ whole genome shotgun (WGS) entry which is preliminary data.</text>
</comment>
<evidence type="ECO:0000256" key="1">
    <source>
        <dbReference type="ARBA" id="ARBA00006865"/>
    </source>
</evidence>
<dbReference type="Proteomes" id="UP001300383">
    <property type="component" value="Unassembled WGS sequence"/>
</dbReference>
<dbReference type="PANTHER" id="PTHR10963:SF55">
    <property type="entry name" value="GLYCOSIDE HYDROLASE FAMILY 16 PROTEIN"/>
    <property type="match status" value="1"/>
</dbReference>
<dbReference type="PANTHER" id="PTHR10963">
    <property type="entry name" value="GLYCOSYL HYDROLASE-RELATED"/>
    <property type="match status" value="1"/>
</dbReference>
<name>A0AAP4EZQ4_9FIRM</name>
<dbReference type="PROSITE" id="PS51257">
    <property type="entry name" value="PROKAR_LIPOPROTEIN"/>
    <property type="match status" value="1"/>
</dbReference>
<dbReference type="Gene3D" id="2.60.120.200">
    <property type="match status" value="1"/>
</dbReference>
<feature type="domain" description="GH16" evidence="2">
    <location>
        <begin position="50"/>
        <end position="270"/>
    </location>
</feature>
<dbReference type="RefSeq" id="WP_257357901.1">
    <property type="nucleotide sequence ID" value="NZ_JASGBQ010000008.1"/>
</dbReference>
<dbReference type="AlphaFoldDB" id="A0AAP4EZQ4"/>
<accession>A0AAP4EZQ4</accession>
<protein>
    <submittedName>
        <fullName evidence="3">Glycoside hydrolase family 16 protein</fullName>
    </submittedName>
</protein>
<dbReference type="InterPro" id="IPR050546">
    <property type="entry name" value="Glycosyl_Hydrlase_16"/>
</dbReference>
<keyword evidence="3" id="KW-0378">Hydrolase</keyword>
<organism evidence="3 4">
    <name type="scientific">Fusibacillus kribbianus</name>
    <dbReference type="NCBI Taxonomy" id="3044208"/>
    <lineage>
        <taxon>Bacteria</taxon>
        <taxon>Bacillati</taxon>
        <taxon>Bacillota</taxon>
        <taxon>Clostridia</taxon>
        <taxon>Lachnospirales</taxon>
        <taxon>Lachnospiraceae</taxon>
        <taxon>Fusibacillus</taxon>
    </lineage>
</organism>
<dbReference type="SUPFAM" id="SSF49899">
    <property type="entry name" value="Concanavalin A-like lectins/glucanases"/>
    <property type="match status" value="1"/>
</dbReference>
<reference evidence="3 4" key="1">
    <citation type="submission" date="2023-05" db="EMBL/GenBank/DDBJ databases">
        <title>[ruminococcus] sp. nov., isolated from a pig farm feces dump.</title>
        <authorList>
            <person name="Chang Y.-H."/>
        </authorList>
    </citation>
    <scope>NUCLEOTIDE SEQUENCE [LARGE SCALE GENOMIC DNA]</scope>
    <source>
        <strain evidence="3 4">YH-rum2234</strain>
    </source>
</reference>
<dbReference type="InterPro" id="IPR013320">
    <property type="entry name" value="ConA-like_dom_sf"/>
</dbReference>
<dbReference type="PROSITE" id="PS51762">
    <property type="entry name" value="GH16_2"/>
    <property type="match status" value="1"/>
</dbReference>
<dbReference type="Pfam" id="PF00722">
    <property type="entry name" value="Glyco_hydro_16"/>
    <property type="match status" value="1"/>
</dbReference>
<dbReference type="GO" id="GO:0004553">
    <property type="term" value="F:hydrolase activity, hydrolyzing O-glycosyl compounds"/>
    <property type="evidence" value="ECO:0007669"/>
    <property type="project" value="InterPro"/>
</dbReference>
<proteinExistence type="inferred from homology"/>
<keyword evidence="4" id="KW-1185">Reference proteome</keyword>
<dbReference type="GO" id="GO:0005975">
    <property type="term" value="P:carbohydrate metabolic process"/>
    <property type="evidence" value="ECO:0007669"/>
    <property type="project" value="InterPro"/>
</dbReference>
<dbReference type="EMBL" id="JASGBQ010000008">
    <property type="protein sequence ID" value="MDI9242155.1"/>
    <property type="molecule type" value="Genomic_DNA"/>
</dbReference>
<evidence type="ECO:0000313" key="3">
    <source>
        <dbReference type="EMBL" id="MDI9242155.1"/>
    </source>
</evidence>
<dbReference type="InterPro" id="IPR000757">
    <property type="entry name" value="Beta-glucanase-like"/>
</dbReference>
<evidence type="ECO:0000313" key="4">
    <source>
        <dbReference type="Proteomes" id="UP001300383"/>
    </source>
</evidence>
<dbReference type="CDD" id="cd08023">
    <property type="entry name" value="GH16_laminarinase_like"/>
    <property type="match status" value="1"/>
</dbReference>